<name>A0A1Y6D2G1_9GAMM</name>
<protein>
    <recommendedName>
        <fullName evidence="3">Nucleic acid-binding protein, contains PIN domain</fullName>
    </recommendedName>
</protein>
<dbReference type="PANTHER" id="PTHR39550:SF1">
    <property type="entry name" value="SLL0658 PROTEIN"/>
    <property type="match status" value="1"/>
</dbReference>
<keyword evidence="2" id="KW-1185">Reference proteome</keyword>
<dbReference type="AlphaFoldDB" id="A0A1Y6D2G1"/>
<evidence type="ECO:0000313" key="1">
    <source>
        <dbReference type="EMBL" id="SMF96801.1"/>
    </source>
</evidence>
<gene>
    <name evidence="1" type="ORF">SAMN02949497_4210</name>
</gene>
<proteinExistence type="predicted"/>
<reference evidence="1 2" key="1">
    <citation type="submission" date="2016-12" db="EMBL/GenBank/DDBJ databases">
        <authorList>
            <person name="Song W.-J."/>
            <person name="Kurnit D.M."/>
        </authorList>
    </citation>
    <scope>NUCLEOTIDE SEQUENCE [LARGE SCALE GENOMIC DNA]</scope>
    <source>
        <strain evidence="1 2">175</strain>
    </source>
</reference>
<dbReference type="OrthoDB" id="5567844at2"/>
<dbReference type="EMBL" id="FXAM01000001">
    <property type="protein sequence ID" value="SMF96801.1"/>
    <property type="molecule type" value="Genomic_DNA"/>
</dbReference>
<accession>A0A1Y6D2G1</accession>
<organism evidence="1 2">
    <name type="scientific">Methylomagnum ishizawai</name>
    <dbReference type="NCBI Taxonomy" id="1760988"/>
    <lineage>
        <taxon>Bacteria</taxon>
        <taxon>Pseudomonadati</taxon>
        <taxon>Pseudomonadota</taxon>
        <taxon>Gammaproteobacteria</taxon>
        <taxon>Methylococcales</taxon>
        <taxon>Methylococcaceae</taxon>
        <taxon>Methylomagnum</taxon>
    </lineage>
</organism>
<dbReference type="STRING" id="1760988.SAMN02949497_4210"/>
<dbReference type="RefSeq" id="WP_085215659.1">
    <property type="nucleotide sequence ID" value="NZ_FXAM01000001.1"/>
</dbReference>
<evidence type="ECO:0008006" key="3">
    <source>
        <dbReference type="Google" id="ProtNLM"/>
    </source>
</evidence>
<dbReference type="Pfam" id="PF11848">
    <property type="entry name" value="DUF3368"/>
    <property type="match status" value="1"/>
</dbReference>
<evidence type="ECO:0000313" key="2">
    <source>
        <dbReference type="Proteomes" id="UP000192923"/>
    </source>
</evidence>
<dbReference type="InterPro" id="IPR021799">
    <property type="entry name" value="PIN-like_prokaryotic"/>
</dbReference>
<dbReference type="Proteomes" id="UP000192923">
    <property type="component" value="Unassembled WGS sequence"/>
</dbReference>
<dbReference type="PANTHER" id="PTHR39550">
    <property type="entry name" value="SLL0658 PROTEIN"/>
    <property type="match status" value="1"/>
</dbReference>
<sequence>MKVVSNTSPIIFLSKLRKLELLSECFGEVAIPQAVGHELGNGISLPGINVLPVSTGGQQFVEGALGRLHRGELEAMILARETRADYVLLDDLLARRKAQRLGLQTMGTIGIIILAHRQGRVTGEAAMAWLDELIHRHGLYLSDEILNQVKAALAK</sequence>